<dbReference type="Proteomes" id="UP000299102">
    <property type="component" value="Unassembled WGS sequence"/>
</dbReference>
<sequence length="78" mass="8848">MTFSTYIYNQTVHMRRENSAMQSARGHYSPRLQADLECSTNTGRRASVCAGPPLFANLLTFGARRARLPPPPRARRRL</sequence>
<keyword evidence="2" id="KW-1185">Reference proteome</keyword>
<evidence type="ECO:0000313" key="2">
    <source>
        <dbReference type="Proteomes" id="UP000299102"/>
    </source>
</evidence>
<protein>
    <submittedName>
        <fullName evidence="1">Uncharacterized protein</fullName>
    </submittedName>
</protein>
<proteinExistence type="predicted"/>
<organism evidence="1 2">
    <name type="scientific">Eumeta variegata</name>
    <name type="common">Bagworm moth</name>
    <name type="synonym">Eumeta japonica</name>
    <dbReference type="NCBI Taxonomy" id="151549"/>
    <lineage>
        <taxon>Eukaryota</taxon>
        <taxon>Metazoa</taxon>
        <taxon>Ecdysozoa</taxon>
        <taxon>Arthropoda</taxon>
        <taxon>Hexapoda</taxon>
        <taxon>Insecta</taxon>
        <taxon>Pterygota</taxon>
        <taxon>Neoptera</taxon>
        <taxon>Endopterygota</taxon>
        <taxon>Lepidoptera</taxon>
        <taxon>Glossata</taxon>
        <taxon>Ditrysia</taxon>
        <taxon>Tineoidea</taxon>
        <taxon>Psychidae</taxon>
        <taxon>Oiketicinae</taxon>
        <taxon>Eumeta</taxon>
    </lineage>
</organism>
<name>A0A4C1SZD8_EUMVA</name>
<dbReference type="AlphaFoldDB" id="A0A4C1SZD8"/>
<reference evidence="1 2" key="1">
    <citation type="journal article" date="2019" name="Commun. Biol.">
        <title>The bagworm genome reveals a unique fibroin gene that provides high tensile strength.</title>
        <authorList>
            <person name="Kono N."/>
            <person name="Nakamura H."/>
            <person name="Ohtoshi R."/>
            <person name="Tomita M."/>
            <person name="Numata K."/>
            <person name="Arakawa K."/>
        </authorList>
    </citation>
    <scope>NUCLEOTIDE SEQUENCE [LARGE SCALE GENOMIC DNA]</scope>
</reference>
<dbReference type="EMBL" id="BGZK01004204">
    <property type="protein sequence ID" value="GBP07559.1"/>
    <property type="molecule type" value="Genomic_DNA"/>
</dbReference>
<comment type="caution">
    <text evidence="1">The sequence shown here is derived from an EMBL/GenBank/DDBJ whole genome shotgun (WGS) entry which is preliminary data.</text>
</comment>
<gene>
    <name evidence="1" type="ORF">EVAR_74145_1</name>
</gene>
<evidence type="ECO:0000313" key="1">
    <source>
        <dbReference type="EMBL" id="GBP07559.1"/>
    </source>
</evidence>
<accession>A0A4C1SZD8</accession>